<accession>C1E1A4</accession>
<dbReference type="InterPro" id="IPR001611">
    <property type="entry name" value="Leu-rich_rpt"/>
</dbReference>
<dbReference type="InParanoid" id="C1E1A4"/>
<feature type="compositionally biased region" description="Gly residues" evidence="6">
    <location>
        <begin position="796"/>
        <end position="805"/>
    </location>
</feature>
<keyword evidence="2" id="KW-0433">Leucine-rich repeat</keyword>
<feature type="region of interest" description="Disordered" evidence="6">
    <location>
        <begin position="767"/>
        <end position="879"/>
    </location>
</feature>
<dbReference type="AlphaFoldDB" id="C1E1A4"/>
<feature type="compositionally biased region" description="Low complexity" evidence="6">
    <location>
        <begin position="376"/>
        <end position="402"/>
    </location>
</feature>
<feature type="region of interest" description="Disordered" evidence="6">
    <location>
        <begin position="490"/>
        <end position="549"/>
    </location>
</feature>
<feature type="region of interest" description="Disordered" evidence="6">
    <location>
        <begin position="643"/>
        <end position="673"/>
    </location>
</feature>
<gene>
    <name evidence="7" type="ORF">MICPUN_99376</name>
</gene>
<feature type="compositionally biased region" description="Low complexity" evidence="6">
    <location>
        <begin position="656"/>
        <end position="668"/>
    </location>
</feature>
<keyword evidence="8" id="KW-1185">Reference proteome</keyword>
<dbReference type="Proteomes" id="UP000002009">
    <property type="component" value="Chromosome 3"/>
</dbReference>
<organism evidence="7 8">
    <name type="scientific">Micromonas commoda (strain RCC299 / NOUM17 / CCMP2709)</name>
    <name type="common">Picoplanktonic green alga</name>
    <dbReference type="NCBI Taxonomy" id="296587"/>
    <lineage>
        <taxon>Eukaryota</taxon>
        <taxon>Viridiplantae</taxon>
        <taxon>Chlorophyta</taxon>
        <taxon>Mamiellophyceae</taxon>
        <taxon>Mamiellales</taxon>
        <taxon>Mamiellaceae</taxon>
        <taxon>Micromonas</taxon>
    </lineage>
</organism>
<feature type="compositionally biased region" description="Basic and acidic residues" evidence="6">
    <location>
        <begin position="767"/>
        <end position="781"/>
    </location>
</feature>
<dbReference type="EMBL" id="CP001324">
    <property type="protein sequence ID" value="ACO61703.1"/>
    <property type="molecule type" value="Genomic_DNA"/>
</dbReference>
<dbReference type="OMA" id="NACSNRL"/>
<evidence type="ECO:0000313" key="7">
    <source>
        <dbReference type="EMBL" id="ACO61703.1"/>
    </source>
</evidence>
<dbReference type="SMART" id="SM00369">
    <property type="entry name" value="LRR_TYP"/>
    <property type="match status" value="4"/>
</dbReference>
<dbReference type="PANTHER" id="PTHR45973">
    <property type="entry name" value="PROTEIN PHOSPHATASE 1 REGULATORY SUBUNIT SDS22-RELATED"/>
    <property type="match status" value="1"/>
</dbReference>
<dbReference type="GeneID" id="8242068"/>
<name>C1E1A4_MICCC</name>
<reference evidence="7 8" key="1">
    <citation type="journal article" date="2009" name="Science">
        <title>Green evolution and dynamic adaptations revealed by genomes of the marine picoeukaryotes Micromonas.</title>
        <authorList>
            <person name="Worden A.Z."/>
            <person name="Lee J.H."/>
            <person name="Mock T."/>
            <person name="Rouze P."/>
            <person name="Simmons M.P."/>
            <person name="Aerts A.L."/>
            <person name="Allen A.E."/>
            <person name="Cuvelier M.L."/>
            <person name="Derelle E."/>
            <person name="Everett M.V."/>
            <person name="Foulon E."/>
            <person name="Grimwood J."/>
            <person name="Gundlach H."/>
            <person name="Henrissat B."/>
            <person name="Napoli C."/>
            <person name="McDonald S.M."/>
            <person name="Parker M.S."/>
            <person name="Rombauts S."/>
            <person name="Salamov A."/>
            <person name="Von Dassow P."/>
            <person name="Badger J.H."/>
            <person name="Coutinho P.M."/>
            <person name="Demir E."/>
            <person name="Dubchak I."/>
            <person name="Gentemann C."/>
            <person name="Eikrem W."/>
            <person name="Gready J.E."/>
            <person name="John U."/>
            <person name="Lanier W."/>
            <person name="Lindquist E.A."/>
            <person name="Lucas S."/>
            <person name="Mayer K.F."/>
            <person name="Moreau H."/>
            <person name="Not F."/>
            <person name="Otillar R."/>
            <person name="Panaud O."/>
            <person name="Pangilinan J."/>
            <person name="Paulsen I."/>
            <person name="Piegu B."/>
            <person name="Poliakov A."/>
            <person name="Robbens S."/>
            <person name="Schmutz J."/>
            <person name="Toulza E."/>
            <person name="Wyss T."/>
            <person name="Zelensky A."/>
            <person name="Zhou K."/>
            <person name="Armbrust E.V."/>
            <person name="Bhattacharya D."/>
            <person name="Goodenough U.W."/>
            <person name="Van de Peer Y."/>
            <person name="Grigoriev I.V."/>
        </authorList>
    </citation>
    <scope>NUCLEOTIDE SEQUENCE [LARGE SCALE GENOMIC DNA]</scope>
    <source>
        <strain evidence="8">RCC299 / NOUM17</strain>
    </source>
</reference>
<feature type="region of interest" description="Disordered" evidence="6">
    <location>
        <begin position="708"/>
        <end position="748"/>
    </location>
</feature>
<evidence type="ECO:0000256" key="1">
    <source>
        <dbReference type="ARBA" id="ARBA00004430"/>
    </source>
</evidence>
<feature type="compositionally biased region" description="Pro residues" evidence="6">
    <location>
        <begin position="421"/>
        <end position="438"/>
    </location>
</feature>
<dbReference type="OrthoDB" id="512658at2759"/>
<dbReference type="Pfam" id="PF13855">
    <property type="entry name" value="LRR_8"/>
    <property type="match status" value="1"/>
</dbReference>
<keyword evidence="4" id="KW-0969">Cilium</keyword>
<dbReference type="STRING" id="296587.C1E1A4"/>
<feature type="compositionally biased region" description="Acidic residues" evidence="6">
    <location>
        <begin position="514"/>
        <end position="526"/>
    </location>
</feature>
<feature type="compositionally biased region" description="Basic and acidic residues" evidence="6">
    <location>
        <begin position="46"/>
        <end position="55"/>
    </location>
</feature>
<dbReference type="Pfam" id="PF13516">
    <property type="entry name" value="LRR_6"/>
    <property type="match status" value="1"/>
</dbReference>
<evidence type="ECO:0000256" key="2">
    <source>
        <dbReference type="ARBA" id="ARBA00022614"/>
    </source>
</evidence>
<feature type="compositionally biased region" description="Basic residues" evidence="6">
    <location>
        <begin position="531"/>
        <end position="540"/>
    </location>
</feature>
<feature type="region of interest" description="Disordered" evidence="6">
    <location>
        <begin position="359"/>
        <end position="449"/>
    </location>
</feature>
<sequence length="879" mass="91777">MDGAYESARARLKAQSKREPGADPGATRFGATRSRSLLSGGTKPKASSDGRERATTVEVVQGADDNIVDAQGRMTRALLHDATGCRDLSSATVADLHNADLTALASGDLDACPNLVSLDLSFNQLVDIDGDALAPLTNLRALIVYNNRVASVKAVARVGQSLQTLQCQNNAITSLDGVEHLRRLAVLNASGNPLGDCKLIGRCTTLTRLDISRCGLEKLEGFATLHALEELNVSGNALTEISAVAKCAKLQELDVSHNALPPSALRDLKALKRLDVLNLEGNALDHLNSMPRMEELTELNCAKNPLRTLPDDFPAKCPELQILDLGECQLAGDVASVVKALCGLDTLTELRLKFNPCAGGGSGGGHRPGRTHRRSSAAATAGRSTAPAASRPPARSAPTAAGRRIRTAGPGTTGATMSARPPAPPPRAPARPPPPPQPDVSGDVWTPAADPWRGLDRAAAAAATLGYRREVIRALPRCLYLDDVAVGDAERGGEEGGAGPRTRPDVPDVTDVTAGDDGDERDENDVDALLKRRPQSARRPKAADMSAKAATADGHYEDVAVKFIKEMEDYKTKMSGLIGKIRDGLKETRQEAVAALRSDGTLEAESDAVPSGRLPSAPIVGSVPTKKVGVLNKVDEDKVGREAEAADSALRRGAEPPAAAVVQASPSPGKRPASARAKLVEAQDATRAVLEQFDRLFSDKLFLDDVDGVGSPEGDEGITRTPEDRRRWIVRPPSARGGRPRSARGAGGIAEKVAAAVAAVDAQLAAEVRDQKRAASEEEGTRATALAGTSKARPRSGGGNGGAGLGDDKDGRRLRPPSLAGGSTGTLGKVLERTRTSSAAVAASRRPPSSGRLSTSGAAGGRGVPRATFRKPPASGERR</sequence>
<evidence type="ECO:0000256" key="4">
    <source>
        <dbReference type="ARBA" id="ARBA00023069"/>
    </source>
</evidence>
<keyword evidence="5" id="KW-0966">Cell projection</keyword>
<evidence type="ECO:0000313" key="8">
    <source>
        <dbReference type="Proteomes" id="UP000002009"/>
    </source>
</evidence>
<comment type="subcellular location">
    <subcellularLocation>
        <location evidence="1">Cytoplasm</location>
        <location evidence="1">Cytoskeleton</location>
        <location evidence="1">Cilium axoneme</location>
    </subcellularLocation>
</comment>
<feature type="compositionally biased region" description="Basic and acidic residues" evidence="6">
    <location>
        <begin position="717"/>
        <end position="727"/>
    </location>
</feature>
<dbReference type="SUPFAM" id="SSF52058">
    <property type="entry name" value="L domain-like"/>
    <property type="match status" value="1"/>
</dbReference>
<dbReference type="PANTHER" id="PTHR45973:SF9">
    <property type="entry name" value="LEUCINE-RICH REPEAT-CONTAINING PROTEIN 46"/>
    <property type="match status" value="1"/>
</dbReference>
<feature type="region of interest" description="Disordered" evidence="6">
    <location>
        <begin position="1"/>
        <end position="55"/>
    </location>
</feature>
<protein>
    <submittedName>
        <fullName evidence="7">Uncharacterized protein</fullName>
    </submittedName>
</protein>
<dbReference type="KEGG" id="mis:MICPUN_99376"/>
<dbReference type="eggNOG" id="KOG4194">
    <property type="taxonomic scope" value="Eukaryota"/>
</dbReference>
<feature type="compositionally biased region" description="Low complexity" evidence="6">
    <location>
        <begin position="836"/>
        <end position="857"/>
    </location>
</feature>
<dbReference type="GO" id="GO:0005930">
    <property type="term" value="C:axoneme"/>
    <property type="evidence" value="ECO:0007669"/>
    <property type="project" value="UniProtKB-SubCell"/>
</dbReference>
<dbReference type="RefSeq" id="XP_002500445.1">
    <property type="nucleotide sequence ID" value="XM_002500399.1"/>
</dbReference>
<feature type="compositionally biased region" description="Basic and acidic residues" evidence="6">
    <location>
        <begin position="643"/>
        <end position="654"/>
    </location>
</feature>
<evidence type="ECO:0000256" key="6">
    <source>
        <dbReference type="SAM" id="MobiDB-lite"/>
    </source>
</evidence>
<evidence type="ECO:0000256" key="5">
    <source>
        <dbReference type="ARBA" id="ARBA00023273"/>
    </source>
</evidence>
<evidence type="ECO:0000256" key="3">
    <source>
        <dbReference type="ARBA" id="ARBA00022737"/>
    </source>
</evidence>
<dbReference type="InterPro" id="IPR050576">
    <property type="entry name" value="Cilia_flagella_integrity"/>
</dbReference>
<keyword evidence="3" id="KW-0677">Repeat</keyword>
<dbReference type="Gene3D" id="3.80.10.10">
    <property type="entry name" value="Ribonuclease Inhibitor"/>
    <property type="match status" value="2"/>
</dbReference>
<dbReference type="InterPro" id="IPR032675">
    <property type="entry name" value="LRR_dom_sf"/>
</dbReference>
<dbReference type="InterPro" id="IPR003591">
    <property type="entry name" value="Leu-rich_rpt_typical-subtyp"/>
</dbReference>
<proteinExistence type="predicted"/>
<dbReference type="PROSITE" id="PS51450">
    <property type="entry name" value="LRR"/>
    <property type="match status" value="3"/>
</dbReference>